<sequence length="434" mass="49732">MLEMSSGINVVQARAEKRPLLVTLNRHNISAAGQELLDISEESKPVLYCKGHGDQEENPVRLQYMHGSDGKFPPNTRGFLYHVREDHRRHIRFRLCTSADDFRQGTDLVRPNGRRWKLSWESMAGMLKAYAPLLQMIQDENMASIEEIDNLIYAQRLVATLSPQHFLPKGQSVMDISGRTRAYPNFSGRNQQLYYAYNNQTANQIPYPADTKGVYYYRQSKTAPTLGELRFRLCSNVQSFEDGSDLCVPSGMPWRVSFHHILTTPGFRAIRDQVIRDGLVKKPLPSFVEHATIPIQASLHQPFVVELSTLRFHLHFQIGTVVKSCWIANVFNLHQRSGAYRGRAIVQFEQYPTQEGHEPIAKRPPLLALRFLEFLTPVEMTGKGDKSAMPYPEVGQLLFRRGQQGEYRPWGYSPRSQSMREVLKAFVEQSPPRD</sequence>
<evidence type="ECO:0000313" key="1">
    <source>
        <dbReference type="EMBL" id="KAF5311142.1"/>
    </source>
</evidence>
<keyword evidence="2" id="KW-1185">Reference proteome</keyword>
<dbReference type="EMBL" id="JAACJJ010000057">
    <property type="protein sequence ID" value="KAF5311142.1"/>
    <property type="molecule type" value="Genomic_DNA"/>
</dbReference>
<dbReference type="OrthoDB" id="2750929at2759"/>
<organism evidence="1 2">
    <name type="scientific">Psilocybe cf. subviscida</name>
    <dbReference type="NCBI Taxonomy" id="2480587"/>
    <lineage>
        <taxon>Eukaryota</taxon>
        <taxon>Fungi</taxon>
        <taxon>Dikarya</taxon>
        <taxon>Basidiomycota</taxon>
        <taxon>Agaricomycotina</taxon>
        <taxon>Agaricomycetes</taxon>
        <taxon>Agaricomycetidae</taxon>
        <taxon>Agaricales</taxon>
        <taxon>Agaricineae</taxon>
        <taxon>Strophariaceae</taxon>
        <taxon>Psilocybe</taxon>
    </lineage>
</organism>
<dbReference type="Proteomes" id="UP000567179">
    <property type="component" value="Unassembled WGS sequence"/>
</dbReference>
<proteinExistence type="predicted"/>
<dbReference type="AlphaFoldDB" id="A0A8H5ESU0"/>
<comment type="caution">
    <text evidence="1">The sequence shown here is derived from an EMBL/GenBank/DDBJ whole genome shotgun (WGS) entry which is preliminary data.</text>
</comment>
<accession>A0A8H5ESU0</accession>
<name>A0A8H5ESU0_9AGAR</name>
<evidence type="ECO:0000313" key="2">
    <source>
        <dbReference type="Proteomes" id="UP000567179"/>
    </source>
</evidence>
<gene>
    <name evidence="1" type="ORF">D9619_007807</name>
</gene>
<protein>
    <submittedName>
        <fullName evidence="1">Uncharacterized protein</fullName>
    </submittedName>
</protein>
<reference evidence="1 2" key="1">
    <citation type="journal article" date="2020" name="ISME J.">
        <title>Uncovering the hidden diversity of litter-decomposition mechanisms in mushroom-forming fungi.</title>
        <authorList>
            <person name="Floudas D."/>
            <person name="Bentzer J."/>
            <person name="Ahren D."/>
            <person name="Johansson T."/>
            <person name="Persson P."/>
            <person name="Tunlid A."/>
        </authorList>
    </citation>
    <scope>NUCLEOTIDE SEQUENCE [LARGE SCALE GENOMIC DNA]</scope>
    <source>
        <strain evidence="1 2">CBS 101986</strain>
    </source>
</reference>